<feature type="transmembrane region" description="Helical" evidence="2">
    <location>
        <begin position="311"/>
        <end position="329"/>
    </location>
</feature>
<organism evidence="3 4">
    <name type="scientific">Trichobilharzia regenti</name>
    <name type="common">Nasal bird schistosome</name>
    <dbReference type="NCBI Taxonomy" id="157069"/>
    <lineage>
        <taxon>Eukaryota</taxon>
        <taxon>Metazoa</taxon>
        <taxon>Spiralia</taxon>
        <taxon>Lophotrochozoa</taxon>
        <taxon>Platyhelminthes</taxon>
        <taxon>Trematoda</taxon>
        <taxon>Digenea</taxon>
        <taxon>Strigeidida</taxon>
        <taxon>Schistosomatoidea</taxon>
        <taxon>Schistosomatidae</taxon>
        <taxon>Trichobilharzia</taxon>
    </lineage>
</organism>
<keyword evidence="2" id="KW-0812">Transmembrane</keyword>
<dbReference type="WBParaSite" id="TREG1_29850.1">
    <property type="protein sequence ID" value="TREG1_29850.1"/>
    <property type="gene ID" value="TREG1_29850"/>
</dbReference>
<evidence type="ECO:0000313" key="3">
    <source>
        <dbReference type="Proteomes" id="UP000050795"/>
    </source>
</evidence>
<sequence length="529" mass="60279">MNTSRDNDANDSNNNVKEVNTYLDSHYNQLIKITNQLINYEISNPLLISDLMDELIILESEYQMHNASEGIFSRKKNTLQTGAVDDSTYIQTAQLALIRIIPIGSIMNITCKSNILNTHRTGDNIDLRVHYDSKLWKFVSGSIIQSNSLYNINKLKTIQLTLKAILETWKDYYDYNSSILINTPHVNDYTTSLLCEMYDNNQLNSQLNLINPIEFNNQDYVHFAIVPKEIYQSLVERQQNKYDLLFGNANVRKYYSQYFTKQKHPIIRRNQSIGSQNVLGHYSYDNHLGISVSNDHGLWSVHMLRLSTMKFTVIICSLVVVASLILFIIREIIKIRRLHNIHQDSRTSSALSILRRSRVTESTTPAAGEMNRSRPFPPPLPPPPRCSSVDIYDIFRNWLYPSLANTPHGTGDETVRHPGMPNRQRRNAQSTTNSSSHLINAETPSASNPLNGGNGNSSSSSSGNYPQQQSLSTPVQPHRPNHTEENGRSVVNQMKQTDQATRMPTTDFHDLPPSYELVEKLKQLKDTQN</sequence>
<feature type="compositionally biased region" description="Polar residues" evidence="1">
    <location>
        <begin position="465"/>
        <end position="475"/>
    </location>
</feature>
<proteinExistence type="predicted"/>
<feature type="compositionally biased region" description="Polar residues" evidence="1">
    <location>
        <begin position="427"/>
        <end position="450"/>
    </location>
</feature>
<keyword evidence="2" id="KW-0472">Membrane</keyword>
<feature type="region of interest" description="Disordered" evidence="1">
    <location>
        <begin position="406"/>
        <end position="514"/>
    </location>
</feature>
<name>A0AA85JN57_TRIRE</name>
<evidence type="ECO:0000256" key="1">
    <source>
        <dbReference type="SAM" id="MobiDB-lite"/>
    </source>
</evidence>
<dbReference type="Proteomes" id="UP000050795">
    <property type="component" value="Unassembled WGS sequence"/>
</dbReference>
<dbReference type="AlphaFoldDB" id="A0AA85JN57"/>
<evidence type="ECO:0000256" key="2">
    <source>
        <dbReference type="SAM" id="Phobius"/>
    </source>
</evidence>
<keyword evidence="3" id="KW-1185">Reference proteome</keyword>
<evidence type="ECO:0000313" key="4">
    <source>
        <dbReference type="WBParaSite" id="TREG1_29850.1"/>
    </source>
</evidence>
<feature type="compositionally biased region" description="Pro residues" evidence="1">
    <location>
        <begin position="375"/>
        <end position="384"/>
    </location>
</feature>
<keyword evidence="2" id="KW-1133">Transmembrane helix</keyword>
<accession>A0AA85JN57</accession>
<reference evidence="3" key="1">
    <citation type="submission" date="2022-06" db="EMBL/GenBank/DDBJ databases">
        <authorList>
            <person name="Berger JAMES D."/>
            <person name="Berger JAMES D."/>
        </authorList>
    </citation>
    <scope>NUCLEOTIDE SEQUENCE [LARGE SCALE GENOMIC DNA]</scope>
</reference>
<reference evidence="4" key="2">
    <citation type="submission" date="2023-11" db="UniProtKB">
        <authorList>
            <consortium name="WormBaseParasite"/>
        </authorList>
    </citation>
    <scope>IDENTIFICATION</scope>
</reference>
<feature type="region of interest" description="Disordered" evidence="1">
    <location>
        <begin position="352"/>
        <end position="384"/>
    </location>
</feature>
<feature type="compositionally biased region" description="Polar residues" evidence="1">
    <location>
        <begin position="489"/>
        <end position="504"/>
    </location>
</feature>
<protein>
    <submittedName>
        <fullName evidence="4">Uncharacterized protein</fullName>
    </submittedName>
</protein>